<dbReference type="PANTHER" id="PTHR30136">
    <property type="entry name" value="HELIX-TURN-HELIX TRANSCRIPTIONAL REGULATOR, ICLR FAMILY"/>
    <property type="match status" value="1"/>
</dbReference>
<dbReference type="SUPFAM" id="SSF55781">
    <property type="entry name" value="GAF domain-like"/>
    <property type="match status" value="1"/>
</dbReference>
<evidence type="ECO:0000256" key="3">
    <source>
        <dbReference type="ARBA" id="ARBA00023163"/>
    </source>
</evidence>
<evidence type="ECO:0000256" key="1">
    <source>
        <dbReference type="ARBA" id="ARBA00023015"/>
    </source>
</evidence>
<dbReference type="AlphaFoldDB" id="A0A8J8KDD7"/>
<evidence type="ECO:0000313" key="9">
    <source>
        <dbReference type="Proteomes" id="UP000625804"/>
    </source>
</evidence>
<dbReference type="PANTHER" id="PTHR30136:SF35">
    <property type="entry name" value="HTH-TYPE TRANSCRIPTIONAL REGULATOR RV1719"/>
    <property type="match status" value="1"/>
</dbReference>
<proteinExistence type="predicted"/>
<evidence type="ECO:0000313" key="8">
    <source>
        <dbReference type="EMBL" id="NSL50575.1"/>
    </source>
</evidence>
<reference evidence="8" key="1">
    <citation type="submission" date="2020-06" db="EMBL/GenBank/DDBJ databases">
        <title>A novel thermopfilic bacterium from Erzurum, Turkey.</title>
        <authorList>
            <person name="Adiguzel A."/>
            <person name="Ay H."/>
            <person name="Baltaci M.O."/>
        </authorList>
    </citation>
    <scope>NUCLEOTIDE SEQUENCE</scope>
    <source>
        <strain evidence="8">P2</strain>
    </source>
</reference>
<dbReference type="PROSITE" id="PS51077">
    <property type="entry name" value="HTH_ICLR"/>
    <property type="match status" value="1"/>
</dbReference>
<gene>
    <name evidence="8" type="ORF">HR057_02215</name>
</gene>
<evidence type="ECO:0000259" key="6">
    <source>
        <dbReference type="PROSITE" id="PS51077"/>
    </source>
</evidence>
<dbReference type="Proteomes" id="UP000625804">
    <property type="component" value="Unassembled WGS sequence"/>
</dbReference>
<comment type="caution">
    <text evidence="8">The sequence shown here is derived from an EMBL/GenBank/DDBJ whole genome shotgun (WGS) entry which is preliminary data.</text>
</comment>
<dbReference type="InterPro" id="IPR011991">
    <property type="entry name" value="ArsR-like_HTH"/>
</dbReference>
<dbReference type="SUPFAM" id="SSF46785">
    <property type="entry name" value="Winged helix' DNA-binding domain"/>
    <property type="match status" value="1"/>
</dbReference>
<sequence length="259" mass="29159">MKEKKADNDHFLSSVKNALLILRSFTMEEPEKKISEIASTLGLNKSTVSRTMATLASEGFVYKDPETKKYRLGMTILSLSGIIQNNMDIFRESQPVLNKLVRDIDETAHIAILDNTDVIYILKIDCNHYVRALTHVGRKNPVHCTSSGKVLLAYSDESTIQNVIDSGLKMYTNKTIIEPAHFKEHLKKIKKDGFAYSLGEFNEGVNSVAAPIFDYTGKVIAALTVVGPMQRITEEKIRPLAKKVIESSMEISERMGYWR</sequence>
<dbReference type="InterPro" id="IPR029016">
    <property type="entry name" value="GAF-like_dom_sf"/>
</dbReference>
<dbReference type="RefSeq" id="WP_173729776.1">
    <property type="nucleotide sequence ID" value="NZ_JABTTE010000002.1"/>
</dbReference>
<evidence type="ECO:0000256" key="4">
    <source>
        <dbReference type="ARBA" id="ARBA00058938"/>
    </source>
</evidence>
<organism evidence="8 9">
    <name type="scientific">Calidifontibacillus erzurumensis</name>
    <dbReference type="NCBI Taxonomy" id="2741433"/>
    <lineage>
        <taxon>Bacteria</taxon>
        <taxon>Bacillati</taxon>
        <taxon>Bacillota</taxon>
        <taxon>Bacilli</taxon>
        <taxon>Bacillales</taxon>
        <taxon>Bacillaceae</taxon>
        <taxon>Calidifontibacillus/Schinkia group</taxon>
        <taxon>Calidifontibacillus</taxon>
    </lineage>
</organism>
<evidence type="ECO:0000259" key="7">
    <source>
        <dbReference type="PROSITE" id="PS51078"/>
    </source>
</evidence>
<accession>A0A8J8KDD7</accession>
<dbReference type="FunFam" id="1.10.10.10:FF:000056">
    <property type="entry name" value="IclR family transcriptional regulator"/>
    <property type="match status" value="1"/>
</dbReference>
<dbReference type="GO" id="GO:0003700">
    <property type="term" value="F:DNA-binding transcription factor activity"/>
    <property type="evidence" value="ECO:0007669"/>
    <property type="project" value="TreeGrafter"/>
</dbReference>
<keyword evidence="9" id="KW-1185">Reference proteome</keyword>
<keyword evidence="3" id="KW-0804">Transcription</keyword>
<dbReference type="InterPro" id="IPR005471">
    <property type="entry name" value="Tscrpt_reg_IclR_N"/>
</dbReference>
<dbReference type="GO" id="GO:0003677">
    <property type="term" value="F:DNA binding"/>
    <property type="evidence" value="ECO:0007669"/>
    <property type="project" value="UniProtKB-KW"/>
</dbReference>
<dbReference type="Gene3D" id="3.30.450.40">
    <property type="match status" value="1"/>
</dbReference>
<dbReference type="SMART" id="SM00346">
    <property type="entry name" value="HTH_ICLR"/>
    <property type="match status" value="1"/>
</dbReference>
<dbReference type="Pfam" id="PF01614">
    <property type="entry name" value="IclR_C"/>
    <property type="match status" value="1"/>
</dbReference>
<dbReference type="CDD" id="cd00090">
    <property type="entry name" value="HTH_ARSR"/>
    <property type="match status" value="1"/>
</dbReference>
<protein>
    <recommendedName>
        <fullName evidence="5">Glycerol operon regulatory protein</fullName>
    </recommendedName>
</protein>
<keyword evidence="2" id="KW-0238">DNA-binding</keyword>
<comment type="function">
    <text evidence="4">May be an activator protein for the gylABX operon.</text>
</comment>
<feature type="domain" description="IclR-ED" evidence="7">
    <location>
        <begin position="75"/>
        <end position="257"/>
    </location>
</feature>
<dbReference type="EMBL" id="JABTTE010000002">
    <property type="protein sequence ID" value="NSL50575.1"/>
    <property type="molecule type" value="Genomic_DNA"/>
</dbReference>
<evidence type="ECO:0000256" key="5">
    <source>
        <dbReference type="ARBA" id="ARBA00070406"/>
    </source>
</evidence>
<dbReference type="GO" id="GO:0045892">
    <property type="term" value="P:negative regulation of DNA-templated transcription"/>
    <property type="evidence" value="ECO:0007669"/>
    <property type="project" value="TreeGrafter"/>
</dbReference>
<dbReference type="InterPro" id="IPR036388">
    <property type="entry name" value="WH-like_DNA-bd_sf"/>
</dbReference>
<keyword evidence="1" id="KW-0805">Transcription regulation</keyword>
<evidence type="ECO:0000256" key="2">
    <source>
        <dbReference type="ARBA" id="ARBA00023125"/>
    </source>
</evidence>
<dbReference type="InterPro" id="IPR050707">
    <property type="entry name" value="HTH_MetabolicPath_Reg"/>
</dbReference>
<name>A0A8J8KDD7_9BACI</name>
<feature type="domain" description="HTH iclR-type" evidence="6">
    <location>
        <begin position="12"/>
        <end position="74"/>
    </location>
</feature>
<dbReference type="InterPro" id="IPR036390">
    <property type="entry name" value="WH_DNA-bd_sf"/>
</dbReference>
<dbReference type="Pfam" id="PF09339">
    <property type="entry name" value="HTH_IclR"/>
    <property type="match status" value="1"/>
</dbReference>
<dbReference type="Gene3D" id="1.10.10.10">
    <property type="entry name" value="Winged helix-like DNA-binding domain superfamily/Winged helix DNA-binding domain"/>
    <property type="match status" value="1"/>
</dbReference>
<dbReference type="PROSITE" id="PS51078">
    <property type="entry name" value="ICLR_ED"/>
    <property type="match status" value="1"/>
</dbReference>
<dbReference type="InterPro" id="IPR014757">
    <property type="entry name" value="Tscrpt_reg_IclR_C"/>
</dbReference>